<keyword evidence="2" id="KW-1185">Reference proteome</keyword>
<proteinExistence type="predicted"/>
<protein>
    <submittedName>
        <fullName evidence="1">Uncharacterized protein</fullName>
    </submittedName>
</protein>
<organism evidence="1 2">
    <name type="scientific">Coniosporium uncinatum</name>
    <dbReference type="NCBI Taxonomy" id="93489"/>
    <lineage>
        <taxon>Eukaryota</taxon>
        <taxon>Fungi</taxon>
        <taxon>Dikarya</taxon>
        <taxon>Ascomycota</taxon>
        <taxon>Pezizomycotina</taxon>
        <taxon>Dothideomycetes</taxon>
        <taxon>Dothideomycetes incertae sedis</taxon>
        <taxon>Coniosporium</taxon>
    </lineage>
</organism>
<dbReference type="Proteomes" id="UP001186974">
    <property type="component" value="Unassembled WGS sequence"/>
</dbReference>
<comment type="caution">
    <text evidence="1">The sequence shown here is derived from an EMBL/GenBank/DDBJ whole genome shotgun (WGS) entry which is preliminary data.</text>
</comment>
<gene>
    <name evidence="1" type="ORF">LTS18_009069</name>
</gene>
<accession>A0ACC3DWV8</accession>
<reference evidence="1" key="1">
    <citation type="submission" date="2024-09" db="EMBL/GenBank/DDBJ databases">
        <title>Black Yeasts Isolated from many extreme environments.</title>
        <authorList>
            <person name="Coleine C."/>
            <person name="Stajich J.E."/>
            <person name="Selbmann L."/>
        </authorList>
    </citation>
    <scope>NUCLEOTIDE SEQUENCE</scope>
    <source>
        <strain evidence="1">CCFEE 5737</strain>
    </source>
</reference>
<dbReference type="EMBL" id="JAWDJW010000243">
    <property type="protein sequence ID" value="KAK3081208.1"/>
    <property type="molecule type" value="Genomic_DNA"/>
</dbReference>
<name>A0ACC3DWV8_9PEZI</name>
<evidence type="ECO:0000313" key="2">
    <source>
        <dbReference type="Proteomes" id="UP001186974"/>
    </source>
</evidence>
<sequence>MLSISSILLASTALLSTLIAATPALTPRQSNTTTPTYLCNYGDFGIKHPVPNQLIVQSASTSYQGTDIEILYCSAEYFKTRSLGVSVGLARPESWSSAGEIIALDYKPSDVQGVAQPGYYGYLFNVTVYPISGSYPVGLRRLSVFEVASGYYNPYNYVVKTVDLNFTLV</sequence>
<evidence type="ECO:0000313" key="1">
    <source>
        <dbReference type="EMBL" id="KAK3081208.1"/>
    </source>
</evidence>